<keyword evidence="3" id="KW-1185">Reference proteome</keyword>
<protein>
    <submittedName>
        <fullName evidence="2">Carboxypeptidase regulatory-like domain-containing protein</fullName>
    </submittedName>
</protein>
<keyword evidence="2" id="KW-0378">Hydrolase</keyword>
<dbReference type="InterPro" id="IPR008969">
    <property type="entry name" value="CarboxyPept-like_regulatory"/>
</dbReference>
<organism evidence="2 3">
    <name type="scientific">Granulicella pectinivorans</name>
    <dbReference type="NCBI Taxonomy" id="474950"/>
    <lineage>
        <taxon>Bacteria</taxon>
        <taxon>Pseudomonadati</taxon>
        <taxon>Acidobacteriota</taxon>
        <taxon>Terriglobia</taxon>
        <taxon>Terriglobales</taxon>
        <taxon>Acidobacteriaceae</taxon>
        <taxon>Granulicella</taxon>
    </lineage>
</organism>
<keyword evidence="2" id="KW-0645">Protease</keyword>
<reference evidence="2 3" key="1">
    <citation type="submission" date="2016-10" db="EMBL/GenBank/DDBJ databases">
        <authorList>
            <person name="de Groot N.N."/>
        </authorList>
    </citation>
    <scope>NUCLEOTIDE SEQUENCE [LARGE SCALE GENOMIC DNA]</scope>
    <source>
        <strain evidence="2 3">DSM 21001</strain>
    </source>
</reference>
<feature type="chain" id="PRO_5011625010" evidence="1">
    <location>
        <begin position="27"/>
        <end position="124"/>
    </location>
</feature>
<dbReference type="GO" id="GO:0004180">
    <property type="term" value="F:carboxypeptidase activity"/>
    <property type="evidence" value="ECO:0007669"/>
    <property type="project" value="UniProtKB-KW"/>
</dbReference>
<evidence type="ECO:0000256" key="1">
    <source>
        <dbReference type="SAM" id="SignalP"/>
    </source>
</evidence>
<keyword evidence="2" id="KW-0121">Carboxypeptidase</keyword>
<gene>
    <name evidence="2" type="ORF">SAMN05421771_1158</name>
</gene>
<dbReference type="OrthoDB" id="120565at2"/>
<dbReference type="Proteomes" id="UP000199024">
    <property type="component" value="Unassembled WGS sequence"/>
</dbReference>
<feature type="signal peptide" evidence="1">
    <location>
        <begin position="1"/>
        <end position="26"/>
    </location>
</feature>
<accession>A0A1I6LRY6</accession>
<dbReference type="Pfam" id="PF13620">
    <property type="entry name" value="CarboxypepD_reg"/>
    <property type="match status" value="1"/>
</dbReference>
<dbReference type="RefSeq" id="WP_089837441.1">
    <property type="nucleotide sequence ID" value="NZ_FOZL01000001.1"/>
</dbReference>
<name>A0A1I6LRY6_9BACT</name>
<dbReference type="AlphaFoldDB" id="A0A1I6LRY6"/>
<dbReference type="STRING" id="474950.SAMN05421771_1158"/>
<dbReference type="EMBL" id="FOZL01000001">
    <property type="protein sequence ID" value="SFS06032.1"/>
    <property type="molecule type" value="Genomic_DNA"/>
</dbReference>
<evidence type="ECO:0000313" key="3">
    <source>
        <dbReference type="Proteomes" id="UP000199024"/>
    </source>
</evidence>
<proteinExistence type="predicted"/>
<sequence length="124" mass="13224">MKNASRSRFGSLVLAVCLAGTGASVLQPVALMAQASQRTVSGRVTDKSDAPMKGAIVYLKDDHTLSIKSFIADETGSFRFGQLSSTTDYELWAEHNGKKSAVKTISSFDSKTAFTINLKVDTGS</sequence>
<keyword evidence="1" id="KW-0732">Signal</keyword>
<dbReference type="Gene3D" id="2.60.40.1120">
    <property type="entry name" value="Carboxypeptidase-like, regulatory domain"/>
    <property type="match status" value="1"/>
</dbReference>
<evidence type="ECO:0000313" key="2">
    <source>
        <dbReference type="EMBL" id="SFS06032.1"/>
    </source>
</evidence>
<dbReference type="SUPFAM" id="SSF49464">
    <property type="entry name" value="Carboxypeptidase regulatory domain-like"/>
    <property type="match status" value="1"/>
</dbReference>